<dbReference type="Proteomes" id="UP000492821">
    <property type="component" value="Unassembled WGS sequence"/>
</dbReference>
<accession>A0A7E4VYW2</accession>
<keyword evidence="2" id="KW-1185">Reference proteome</keyword>
<keyword evidence="1" id="KW-0472">Membrane</keyword>
<organism evidence="2 3">
    <name type="scientific">Panagrellus redivivus</name>
    <name type="common">Microworm</name>
    <dbReference type="NCBI Taxonomy" id="6233"/>
    <lineage>
        <taxon>Eukaryota</taxon>
        <taxon>Metazoa</taxon>
        <taxon>Ecdysozoa</taxon>
        <taxon>Nematoda</taxon>
        <taxon>Chromadorea</taxon>
        <taxon>Rhabditida</taxon>
        <taxon>Tylenchina</taxon>
        <taxon>Panagrolaimomorpha</taxon>
        <taxon>Panagrolaimoidea</taxon>
        <taxon>Panagrolaimidae</taxon>
        <taxon>Panagrellus</taxon>
    </lineage>
</organism>
<keyword evidence="1" id="KW-1133">Transmembrane helix</keyword>
<keyword evidence="1" id="KW-0812">Transmembrane</keyword>
<sequence length="239" mass="27056">MSRTECPSSREYKFSARQIAICMREIPASIRAKYNMATNDPLRKADSVHGLVVNYVCHLVPENQIFEPIGHVFSDHDRQFAALCDEFLRVYAGDVEETVKLLASNELTFFVFASALEKLGFAVTENVFHATKIIAAVAVCGAYIKNLIEMENRGELPNWCQNSAKFRYQAVQTANYISKMIDSYFKVHQTPYSSLISYIVEYASVAEQARDDNSSLQRPILIAIVLVTVFAFGIRRYVL</sequence>
<proteinExistence type="predicted"/>
<evidence type="ECO:0000256" key="1">
    <source>
        <dbReference type="SAM" id="Phobius"/>
    </source>
</evidence>
<feature type="transmembrane region" description="Helical" evidence="1">
    <location>
        <begin position="220"/>
        <end position="238"/>
    </location>
</feature>
<name>A0A7E4VYW2_PANRE</name>
<reference evidence="3" key="2">
    <citation type="submission" date="2020-10" db="UniProtKB">
        <authorList>
            <consortium name="WormBaseParasite"/>
        </authorList>
    </citation>
    <scope>IDENTIFICATION</scope>
</reference>
<evidence type="ECO:0000313" key="2">
    <source>
        <dbReference type="Proteomes" id="UP000492821"/>
    </source>
</evidence>
<evidence type="ECO:0000313" key="3">
    <source>
        <dbReference type="WBParaSite" id="Pan_g517.t1"/>
    </source>
</evidence>
<dbReference type="AlphaFoldDB" id="A0A7E4VYW2"/>
<protein>
    <submittedName>
        <fullName evidence="3">Apoptosis regulator BAX</fullName>
    </submittedName>
</protein>
<dbReference type="WBParaSite" id="Pan_g517.t1">
    <property type="protein sequence ID" value="Pan_g517.t1"/>
    <property type="gene ID" value="Pan_g517"/>
</dbReference>
<reference evidence="2" key="1">
    <citation type="journal article" date="2013" name="Genetics">
        <title>The draft genome and transcriptome of Panagrellus redivivus are shaped by the harsh demands of a free-living lifestyle.</title>
        <authorList>
            <person name="Srinivasan J."/>
            <person name="Dillman A.R."/>
            <person name="Macchietto M.G."/>
            <person name="Heikkinen L."/>
            <person name="Lakso M."/>
            <person name="Fracchia K.M."/>
            <person name="Antoshechkin I."/>
            <person name="Mortazavi A."/>
            <person name="Wong G."/>
            <person name="Sternberg P.W."/>
        </authorList>
    </citation>
    <scope>NUCLEOTIDE SEQUENCE [LARGE SCALE GENOMIC DNA]</scope>
    <source>
        <strain evidence="2">MT8872</strain>
    </source>
</reference>